<comment type="caution">
    <text evidence="2">The sequence shown here is derived from an EMBL/GenBank/DDBJ whole genome shotgun (WGS) entry which is preliminary data.</text>
</comment>
<proteinExistence type="predicted"/>
<keyword evidence="3" id="KW-1185">Reference proteome</keyword>
<name>A0ABV7X890_9SPHN</name>
<dbReference type="GO" id="GO:0016787">
    <property type="term" value="F:hydrolase activity"/>
    <property type="evidence" value="ECO:0007669"/>
    <property type="project" value="UniProtKB-KW"/>
</dbReference>
<evidence type="ECO:0000313" key="3">
    <source>
        <dbReference type="Proteomes" id="UP001595615"/>
    </source>
</evidence>
<evidence type="ECO:0000259" key="1">
    <source>
        <dbReference type="Pfam" id="PF13622"/>
    </source>
</evidence>
<keyword evidence="2" id="KW-0378">Hydrolase</keyword>
<dbReference type="CDD" id="cd03443">
    <property type="entry name" value="PaaI_thioesterase"/>
    <property type="match status" value="1"/>
</dbReference>
<dbReference type="Proteomes" id="UP001595615">
    <property type="component" value="Unassembled WGS sequence"/>
</dbReference>
<gene>
    <name evidence="2" type="ORF">ACFOMD_02800</name>
</gene>
<dbReference type="EMBL" id="JBHRXV010000001">
    <property type="protein sequence ID" value="MFC3711482.1"/>
    <property type="molecule type" value="Genomic_DNA"/>
</dbReference>
<dbReference type="EC" id="3.1.2.-" evidence="2"/>
<dbReference type="Gene3D" id="3.10.129.10">
    <property type="entry name" value="Hotdog Thioesterase"/>
    <property type="match status" value="1"/>
</dbReference>
<dbReference type="RefSeq" id="WP_380856468.1">
    <property type="nucleotide sequence ID" value="NZ_JBHRXV010000001.1"/>
</dbReference>
<dbReference type="Pfam" id="PF13622">
    <property type="entry name" value="4HBT_3"/>
    <property type="match status" value="1"/>
</dbReference>
<protein>
    <submittedName>
        <fullName evidence="2">PaaI family thioesterase</fullName>
        <ecNumber evidence="2">3.1.2.-</ecNumber>
    </submittedName>
</protein>
<dbReference type="SUPFAM" id="SSF54637">
    <property type="entry name" value="Thioesterase/thiol ester dehydrase-isomerase"/>
    <property type="match status" value="1"/>
</dbReference>
<organism evidence="2 3">
    <name type="scientific">Sphingoaurantiacus capsulatus</name>
    <dbReference type="NCBI Taxonomy" id="1771310"/>
    <lineage>
        <taxon>Bacteria</taxon>
        <taxon>Pseudomonadati</taxon>
        <taxon>Pseudomonadota</taxon>
        <taxon>Alphaproteobacteria</taxon>
        <taxon>Sphingomonadales</taxon>
        <taxon>Sphingosinicellaceae</taxon>
        <taxon>Sphingoaurantiacus</taxon>
    </lineage>
</organism>
<dbReference type="InterPro" id="IPR029069">
    <property type="entry name" value="HotDog_dom_sf"/>
</dbReference>
<dbReference type="InterPro" id="IPR049449">
    <property type="entry name" value="TesB_ACOT8-like_N"/>
</dbReference>
<feature type="domain" description="Acyl-CoA thioesterase-like N-terminal HotDog" evidence="1">
    <location>
        <begin position="57"/>
        <end position="139"/>
    </location>
</feature>
<sequence length="149" mass="16129">MSFASLADELRAGPSSGSLGSLPYAAYLGLHYAVHGRELVITMPYAEHLVGQPYPPRLHGGTVAGLLEIAATATLLIRLPRDEPLPKVKPVNVTVDYLRAGQPQDTFAAAHVNRLGRRIANLSVIAWQEDREKPIATAHMNIMLDRAAT</sequence>
<reference evidence="3" key="1">
    <citation type="journal article" date="2019" name="Int. J. Syst. Evol. Microbiol.">
        <title>The Global Catalogue of Microorganisms (GCM) 10K type strain sequencing project: providing services to taxonomists for standard genome sequencing and annotation.</title>
        <authorList>
            <consortium name="The Broad Institute Genomics Platform"/>
            <consortium name="The Broad Institute Genome Sequencing Center for Infectious Disease"/>
            <person name="Wu L."/>
            <person name="Ma J."/>
        </authorList>
    </citation>
    <scope>NUCLEOTIDE SEQUENCE [LARGE SCALE GENOMIC DNA]</scope>
    <source>
        <strain evidence="3">KCTC 42644</strain>
    </source>
</reference>
<evidence type="ECO:0000313" key="2">
    <source>
        <dbReference type="EMBL" id="MFC3711482.1"/>
    </source>
</evidence>
<accession>A0ABV7X890</accession>